<dbReference type="Proteomes" id="UP000284706">
    <property type="component" value="Unassembled WGS sequence"/>
</dbReference>
<feature type="domain" description="Gamma tubulin complex component C-terminal" evidence="6">
    <location>
        <begin position="608"/>
        <end position="993"/>
    </location>
</feature>
<comment type="caution">
    <text evidence="8">The sequence shown here is derived from an EMBL/GenBank/DDBJ whole genome shotgun (WGS) entry which is preliminary data.</text>
</comment>
<dbReference type="GO" id="GO:0005874">
    <property type="term" value="C:microtubule"/>
    <property type="evidence" value="ECO:0007669"/>
    <property type="project" value="UniProtKB-KW"/>
</dbReference>
<evidence type="ECO:0000256" key="3">
    <source>
        <dbReference type="ARBA" id="ARBA00022701"/>
    </source>
</evidence>
<accession>A0A409YWG0</accession>
<dbReference type="PANTHER" id="PTHR19302:SF70">
    <property type="entry name" value="GAMMA-TUBULIN COMPLEX COMPONENT 6"/>
    <property type="match status" value="1"/>
</dbReference>
<dbReference type="GO" id="GO:0000930">
    <property type="term" value="C:gamma-tubulin complex"/>
    <property type="evidence" value="ECO:0007669"/>
    <property type="project" value="UniProtKB-ARBA"/>
</dbReference>
<dbReference type="AlphaFoldDB" id="A0A409YWG0"/>
<keyword evidence="3 5" id="KW-0493">Microtubule</keyword>
<dbReference type="InterPro" id="IPR040457">
    <property type="entry name" value="GCP_C"/>
</dbReference>
<evidence type="ECO:0000259" key="7">
    <source>
        <dbReference type="Pfam" id="PF17681"/>
    </source>
</evidence>
<organism evidence="8 9">
    <name type="scientific">Gymnopilus dilepis</name>
    <dbReference type="NCBI Taxonomy" id="231916"/>
    <lineage>
        <taxon>Eukaryota</taxon>
        <taxon>Fungi</taxon>
        <taxon>Dikarya</taxon>
        <taxon>Basidiomycota</taxon>
        <taxon>Agaricomycotina</taxon>
        <taxon>Agaricomycetes</taxon>
        <taxon>Agaricomycetidae</taxon>
        <taxon>Agaricales</taxon>
        <taxon>Agaricineae</taxon>
        <taxon>Hymenogastraceae</taxon>
        <taxon>Gymnopilus</taxon>
    </lineage>
</organism>
<dbReference type="GO" id="GO:0043015">
    <property type="term" value="F:gamma-tubulin binding"/>
    <property type="evidence" value="ECO:0007669"/>
    <property type="project" value="InterPro"/>
</dbReference>
<keyword evidence="9" id="KW-1185">Reference proteome</keyword>
<dbReference type="GO" id="GO:0051321">
    <property type="term" value="P:meiotic cell cycle"/>
    <property type="evidence" value="ECO:0007669"/>
    <property type="project" value="TreeGrafter"/>
</dbReference>
<evidence type="ECO:0000313" key="9">
    <source>
        <dbReference type="Proteomes" id="UP000284706"/>
    </source>
</evidence>
<proteinExistence type="inferred from homology"/>
<feature type="domain" description="Gamma tubulin complex component protein N-terminal" evidence="7">
    <location>
        <begin position="181"/>
        <end position="395"/>
    </location>
</feature>
<evidence type="ECO:0000256" key="1">
    <source>
        <dbReference type="ARBA" id="ARBA00010337"/>
    </source>
</evidence>
<gene>
    <name evidence="8" type="ORF">CVT26_013670</name>
</gene>
<comment type="subcellular location">
    <subcellularLocation>
        <location evidence="5">Cytoplasm</location>
        <location evidence="5">Cytoskeleton</location>
        <location evidence="5">Microtubule organizing center</location>
    </subcellularLocation>
</comment>
<sequence length="1001" mass="112723">MEQHTSYSVWDSLDSPDDFNLDIKLSPGLDSLPRIMPHFFVPTLEDKPQNPIMENLKLESMNTTMAPRAFRPVRLPQELMTLAMDIAPLGGTQPYSQSVEEMWRNAVVRKRGVKASMSGLLSWDRLRQSHLDAASLTPFLSEQGESVYASARNHVQPRLFYDLESTIYLTQRELFRSLKLTLLGVSSPYHVWDRAAEHFVPAGSKKFLCIDGKDEVISNRSVGSSEKHKLPLMYSSLIDRFLKIGALLRRLETFLSEVQSRSSKHGTTIHSLAHALSTIVDYLRETITKCPPSHDLLVSQDNSFPLLSVLAHYEPYESVLETLAELFGRDYDVLPANYPAHDLSPVSLLSRIYRHLNAQIERQSSIVVRATIAFLLTITSQEYFKEVAQSVGFGVRMADKALKTKSKLSGLYELDLEEDEEEEEDIFDLLDRIETSFPDFFPEKVLQALPAAQKSLVLLKIARPDHPILSKPANNSHIRWLWTAAEIAAAWDGLPLPPDSLAPPSIESRSCLSPTTASLSYKPELLGFRVFDLEPGDSATVPSMQLKSSSTSILERFMSNFPPALPSITPILSNLTSLVFKDLMTHSESLSSALLDVFIDSPGMLNFRSHLVILRSFLLVTDPSFRSRLLDALFSDAGEYTVNSTAHYLSVQSVRHRQKHSKFPKEVNQPWAVGLSPNLLERESWPPVGSDLSFFLRTVIVDSLEIGDDEEGGASQRDPVIKEAGWRLGFAIRDLPTGPGRDKWLDPLYYKPPHPMEVLISPDILSKYQRMFTFILRLLRVESALKSLFRMSSHRALADFLFPTLTRSRRLLLYFRFVSQAYVSSLSGYVFETAIGGNFDPFLARLSSSRPDSSAEGRGGEKRQFNDVFELAQSHSALLDNILTACLLRSGQRGVGDILRQSLELVLEFTIVIGELHRGRIQEFQAAPLMEELFSKFGLKMKTLTKVLRGLVDKNSATSTFPLPTHTEGDRRPTGGLEALYHLLIRIDIMDWWSKEPKSTH</sequence>
<dbReference type="GO" id="GO:0031122">
    <property type="term" value="P:cytoplasmic microtubule organization"/>
    <property type="evidence" value="ECO:0007669"/>
    <property type="project" value="TreeGrafter"/>
</dbReference>
<dbReference type="GO" id="GO:0005816">
    <property type="term" value="C:spindle pole body"/>
    <property type="evidence" value="ECO:0007669"/>
    <property type="project" value="UniProtKB-ARBA"/>
</dbReference>
<dbReference type="EMBL" id="NHYE01000133">
    <property type="protein sequence ID" value="PPR07357.1"/>
    <property type="molecule type" value="Genomic_DNA"/>
</dbReference>
<dbReference type="GO" id="GO:0000922">
    <property type="term" value="C:spindle pole"/>
    <property type="evidence" value="ECO:0007669"/>
    <property type="project" value="InterPro"/>
</dbReference>
<dbReference type="Pfam" id="PF04130">
    <property type="entry name" value="GCP_C_terminal"/>
    <property type="match status" value="1"/>
</dbReference>
<evidence type="ECO:0000313" key="8">
    <source>
        <dbReference type="EMBL" id="PPR07357.1"/>
    </source>
</evidence>
<dbReference type="GO" id="GO:0051225">
    <property type="term" value="P:spindle assembly"/>
    <property type="evidence" value="ECO:0007669"/>
    <property type="project" value="TreeGrafter"/>
</dbReference>
<dbReference type="OrthoDB" id="775571at2759"/>
<dbReference type="InterPro" id="IPR007259">
    <property type="entry name" value="GCP"/>
</dbReference>
<dbReference type="GO" id="GO:0051011">
    <property type="term" value="F:microtubule minus-end binding"/>
    <property type="evidence" value="ECO:0007669"/>
    <property type="project" value="TreeGrafter"/>
</dbReference>
<dbReference type="STRING" id="231916.A0A409YWG0"/>
<protein>
    <recommendedName>
        <fullName evidence="5">Spindle pole body component</fullName>
    </recommendedName>
</protein>
<keyword evidence="2 5" id="KW-0963">Cytoplasm</keyword>
<evidence type="ECO:0000256" key="5">
    <source>
        <dbReference type="RuleBase" id="RU363050"/>
    </source>
</evidence>
<dbReference type="InParanoid" id="A0A409YWG0"/>
<dbReference type="PANTHER" id="PTHR19302">
    <property type="entry name" value="GAMMA TUBULIN COMPLEX PROTEIN"/>
    <property type="match status" value="1"/>
</dbReference>
<dbReference type="GO" id="GO:0007020">
    <property type="term" value="P:microtubule nucleation"/>
    <property type="evidence" value="ECO:0007669"/>
    <property type="project" value="InterPro"/>
</dbReference>
<evidence type="ECO:0000259" key="6">
    <source>
        <dbReference type="Pfam" id="PF04130"/>
    </source>
</evidence>
<dbReference type="InterPro" id="IPR042241">
    <property type="entry name" value="GCP_C_sf"/>
</dbReference>
<dbReference type="Pfam" id="PF17681">
    <property type="entry name" value="GCP_N_terminal"/>
    <property type="match status" value="1"/>
</dbReference>
<evidence type="ECO:0000256" key="2">
    <source>
        <dbReference type="ARBA" id="ARBA00022490"/>
    </source>
</evidence>
<evidence type="ECO:0000256" key="4">
    <source>
        <dbReference type="ARBA" id="ARBA00023212"/>
    </source>
</evidence>
<name>A0A409YWG0_9AGAR</name>
<comment type="similarity">
    <text evidence="1 5">Belongs to the TUBGCP family.</text>
</comment>
<dbReference type="Gene3D" id="1.20.120.1900">
    <property type="entry name" value="Gamma-tubulin complex, C-terminal domain"/>
    <property type="match status" value="1"/>
</dbReference>
<dbReference type="GO" id="GO:0000278">
    <property type="term" value="P:mitotic cell cycle"/>
    <property type="evidence" value="ECO:0007669"/>
    <property type="project" value="TreeGrafter"/>
</dbReference>
<keyword evidence="4 5" id="KW-0206">Cytoskeleton</keyword>
<reference evidence="8 9" key="1">
    <citation type="journal article" date="2018" name="Evol. Lett.">
        <title>Horizontal gene cluster transfer increased hallucinogenic mushroom diversity.</title>
        <authorList>
            <person name="Reynolds H.T."/>
            <person name="Vijayakumar V."/>
            <person name="Gluck-Thaler E."/>
            <person name="Korotkin H.B."/>
            <person name="Matheny P.B."/>
            <person name="Slot J.C."/>
        </authorList>
    </citation>
    <scope>NUCLEOTIDE SEQUENCE [LARGE SCALE GENOMIC DNA]</scope>
    <source>
        <strain evidence="8 9">SRW20</strain>
    </source>
</reference>
<dbReference type="InterPro" id="IPR041470">
    <property type="entry name" value="GCP_N"/>
</dbReference>